<proteinExistence type="predicted"/>
<reference evidence="2" key="1">
    <citation type="submission" date="2020-11" db="EMBL/GenBank/DDBJ databases">
        <authorList>
            <consortium name="DOE Joint Genome Institute"/>
            <person name="Ahrendt S."/>
            <person name="Riley R."/>
            <person name="Andreopoulos W."/>
            <person name="Labutti K."/>
            <person name="Pangilinan J."/>
            <person name="Ruiz-Duenas F.J."/>
            <person name="Barrasa J.M."/>
            <person name="Sanchez-Garcia M."/>
            <person name="Camarero S."/>
            <person name="Miyauchi S."/>
            <person name="Serrano A."/>
            <person name="Linde D."/>
            <person name="Babiker R."/>
            <person name="Drula E."/>
            <person name="Ayuso-Fernandez I."/>
            <person name="Pacheco R."/>
            <person name="Padilla G."/>
            <person name="Ferreira P."/>
            <person name="Barriuso J."/>
            <person name="Kellner H."/>
            <person name="Castanera R."/>
            <person name="Alfaro M."/>
            <person name="Ramirez L."/>
            <person name="Pisabarro A.G."/>
            <person name="Kuo A."/>
            <person name="Tritt A."/>
            <person name="Lipzen A."/>
            <person name="He G."/>
            <person name="Yan M."/>
            <person name="Ng V."/>
            <person name="Cullen D."/>
            <person name="Martin F."/>
            <person name="Rosso M.-N."/>
            <person name="Henrissat B."/>
            <person name="Hibbett D."/>
            <person name="Martinez A.T."/>
            <person name="Grigoriev I.V."/>
        </authorList>
    </citation>
    <scope>NUCLEOTIDE SEQUENCE</scope>
    <source>
        <strain evidence="2">CBS 247.69</strain>
    </source>
</reference>
<dbReference type="GO" id="GO:0005737">
    <property type="term" value="C:cytoplasm"/>
    <property type="evidence" value="ECO:0007669"/>
    <property type="project" value="TreeGrafter"/>
</dbReference>
<dbReference type="AlphaFoldDB" id="A0A9P5YGP9"/>
<evidence type="ECO:0000313" key="2">
    <source>
        <dbReference type="EMBL" id="KAF9468314.1"/>
    </source>
</evidence>
<dbReference type="Gene3D" id="1.20.1050.10">
    <property type="match status" value="1"/>
</dbReference>
<dbReference type="PANTHER" id="PTHR43968">
    <property type="match status" value="1"/>
</dbReference>
<dbReference type="Pfam" id="PF22041">
    <property type="entry name" value="GST_C_7"/>
    <property type="match status" value="1"/>
</dbReference>
<sequence length="204" mass="22876">MCRSIGAPPTGKKPDGSPLYTVPTIYDPSTGAAVSESTEIAIYLDAAYPDTPKLFPAGAHALQRDILDPHFRPSISSTLPVLQFTLPAIYTVLSPVSKPFFRKTKEAALGITLDDLSPKGKRRKEEWVKVRERYNNLINQLPCQNGPYILGREVSFLDFIVASHVLAIKRLLGENSMEWNEMKTWNRGRWVTICNSVKKYEIVV</sequence>
<feature type="domain" description="Glutathione S-transferase UstS-like C-terminal" evidence="1">
    <location>
        <begin position="79"/>
        <end position="200"/>
    </location>
</feature>
<dbReference type="GO" id="GO:0006749">
    <property type="term" value="P:glutathione metabolic process"/>
    <property type="evidence" value="ECO:0007669"/>
    <property type="project" value="TreeGrafter"/>
</dbReference>
<accession>A0A9P5YGP9</accession>
<comment type="caution">
    <text evidence="2">The sequence shown here is derived from an EMBL/GenBank/DDBJ whole genome shotgun (WGS) entry which is preliminary data.</text>
</comment>
<protein>
    <recommendedName>
        <fullName evidence="1">Glutathione S-transferase UstS-like C-terminal domain-containing protein</fullName>
    </recommendedName>
</protein>
<evidence type="ECO:0000313" key="3">
    <source>
        <dbReference type="Proteomes" id="UP000807353"/>
    </source>
</evidence>
<dbReference type="InterPro" id="IPR036249">
    <property type="entry name" value="Thioredoxin-like_sf"/>
</dbReference>
<gene>
    <name evidence="2" type="ORF">BDZ94DRAFT_779175</name>
</gene>
<dbReference type="SUPFAM" id="SSF52833">
    <property type="entry name" value="Thioredoxin-like"/>
    <property type="match status" value="1"/>
</dbReference>
<name>A0A9P5YGP9_9AGAR</name>
<keyword evidence="3" id="KW-1185">Reference proteome</keyword>
<dbReference type="GO" id="GO:0004364">
    <property type="term" value="F:glutathione transferase activity"/>
    <property type="evidence" value="ECO:0007669"/>
    <property type="project" value="TreeGrafter"/>
</dbReference>
<dbReference type="Proteomes" id="UP000807353">
    <property type="component" value="Unassembled WGS sequence"/>
</dbReference>
<dbReference type="PANTHER" id="PTHR43968:SF6">
    <property type="entry name" value="GLUTATHIONE S-TRANSFERASE OMEGA"/>
    <property type="match status" value="1"/>
</dbReference>
<evidence type="ECO:0000259" key="1">
    <source>
        <dbReference type="Pfam" id="PF22041"/>
    </source>
</evidence>
<dbReference type="InterPro" id="IPR050983">
    <property type="entry name" value="GST_Omega/HSP26"/>
</dbReference>
<dbReference type="Gene3D" id="3.40.30.10">
    <property type="entry name" value="Glutaredoxin"/>
    <property type="match status" value="1"/>
</dbReference>
<dbReference type="GO" id="GO:0045174">
    <property type="term" value="F:glutathione dehydrogenase (ascorbate) activity"/>
    <property type="evidence" value="ECO:0007669"/>
    <property type="project" value="TreeGrafter"/>
</dbReference>
<dbReference type="EMBL" id="MU150233">
    <property type="protein sequence ID" value="KAF9468314.1"/>
    <property type="molecule type" value="Genomic_DNA"/>
</dbReference>
<organism evidence="2 3">
    <name type="scientific">Collybia nuda</name>
    <dbReference type="NCBI Taxonomy" id="64659"/>
    <lineage>
        <taxon>Eukaryota</taxon>
        <taxon>Fungi</taxon>
        <taxon>Dikarya</taxon>
        <taxon>Basidiomycota</taxon>
        <taxon>Agaricomycotina</taxon>
        <taxon>Agaricomycetes</taxon>
        <taxon>Agaricomycetidae</taxon>
        <taxon>Agaricales</taxon>
        <taxon>Tricholomatineae</taxon>
        <taxon>Clitocybaceae</taxon>
        <taxon>Collybia</taxon>
    </lineage>
</organism>
<dbReference type="OrthoDB" id="4951845at2759"/>
<dbReference type="InterPro" id="IPR054416">
    <property type="entry name" value="GST_UstS-like_C"/>
</dbReference>